<keyword evidence="1" id="KW-0479">Metal-binding</keyword>
<reference evidence="8" key="2">
    <citation type="submission" date="2020-12" db="UniProtKB">
        <authorList>
            <consortium name="WormBaseParasite"/>
        </authorList>
    </citation>
    <scope>IDENTIFICATION</scope>
</reference>
<dbReference type="Proteomes" id="UP000035682">
    <property type="component" value="Unplaced"/>
</dbReference>
<name>A0A090LC91_STRRB</name>
<organism evidence="6">
    <name type="scientific">Strongyloides ratti</name>
    <name type="common">Parasitic roundworm</name>
    <dbReference type="NCBI Taxonomy" id="34506"/>
    <lineage>
        <taxon>Eukaryota</taxon>
        <taxon>Metazoa</taxon>
        <taxon>Ecdysozoa</taxon>
        <taxon>Nematoda</taxon>
        <taxon>Chromadorea</taxon>
        <taxon>Rhabditida</taxon>
        <taxon>Tylenchina</taxon>
        <taxon>Panagrolaimomorpha</taxon>
        <taxon>Strongyloidoidea</taxon>
        <taxon>Strongyloididae</taxon>
        <taxon>Strongyloides</taxon>
    </lineage>
</organism>
<dbReference type="PROSITE" id="PS00518">
    <property type="entry name" value="ZF_RING_1"/>
    <property type="match status" value="1"/>
</dbReference>
<dbReference type="InterPro" id="IPR017907">
    <property type="entry name" value="Znf_RING_CS"/>
</dbReference>
<dbReference type="GeneID" id="36379757"/>
<feature type="domain" description="RING-type" evidence="5">
    <location>
        <begin position="6"/>
        <end position="54"/>
    </location>
</feature>
<dbReference type="InterPro" id="IPR001841">
    <property type="entry name" value="Znf_RING"/>
</dbReference>
<evidence type="ECO:0000313" key="6">
    <source>
        <dbReference type="EMBL" id="CEF67392.1"/>
    </source>
</evidence>
<dbReference type="RefSeq" id="XP_024506592.1">
    <property type="nucleotide sequence ID" value="XM_024653080.1"/>
</dbReference>
<dbReference type="WormBase" id="SRAE_2000205600">
    <property type="protein sequence ID" value="SRP04120"/>
    <property type="gene ID" value="WBGene00262263"/>
</dbReference>
<evidence type="ECO:0000313" key="9">
    <source>
        <dbReference type="WormBase" id="SRAE_2000205600"/>
    </source>
</evidence>
<protein>
    <submittedName>
        <fullName evidence="6 8">Zinc finger, RING-type domain and Zinc finger, RING/FYVE/PHD-type domain-containing protein</fullName>
    </submittedName>
</protein>
<keyword evidence="7" id="KW-1185">Reference proteome</keyword>
<evidence type="ECO:0000256" key="1">
    <source>
        <dbReference type="ARBA" id="ARBA00022723"/>
    </source>
</evidence>
<gene>
    <name evidence="6 8 9" type="ORF">SRAE_2000205600</name>
</gene>
<evidence type="ECO:0000313" key="8">
    <source>
        <dbReference type="WBParaSite" id="SRAE_2000205600.1"/>
    </source>
</evidence>
<evidence type="ECO:0000256" key="4">
    <source>
        <dbReference type="PROSITE-ProRule" id="PRU00175"/>
    </source>
</evidence>
<evidence type="ECO:0000256" key="3">
    <source>
        <dbReference type="ARBA" id="ARBA00022833"/>
    </source>
</evidence>
<reference evidence="6 7" key="1">
    <citation type="submission" date="2014-09" db="EMBL/GenBank/DDBJ databases">
        <authorList>
            <person name="Martin A.A."/>
        </authorList>
    </citation>
    <scope>NUCLEOTIDE SEQUENCE</scope>
    <source>
        <strain evidence="7">ED321</strain>
        <strain evidence="6">ED321 Heterogonic</strain>
    </source>
</reference>
<keyword evidence="2 4" id="KW-0863">Zinc-finger</keyword>
<accession>A0A090LC91</accession>
<dbReference type="PROSITE" id="PS50089">
    <property type="entry name" value="ZF_RING_2"/>
    <property type="match status" value="1"/>
</dbReference>
<evidence type="ECO:0000313" key="7">
    <source>
        <dbReference type="Proteomes" id="UP000035682"/>
    </source>
</evidence>
<dbReference type="WBParaSite" id="SRAE_2000205600.1">
    <property type="protein sequence ID" value="SRAE_2000205600.1"/>
    <property type="gene ID" value="WBGene00262263"/>
</dbReference>
<dbReference type="EMBL" id="LN609529">
    <property type="protein sequence ID" value="CEF67392.1"/>
    <property type="molecule type" value="Genomic_DNA"/>
</dbReference>
<dbReference type="GO" id="GO:0008270">
    <property type="term" value="F:zinc ion binding"/>
    <property type="evidence" value="ECO:0007669"/>
    <property type="project" value="UniProtKB-KW"/>
</dbReference>
<dbReference type="CTD" id="36379757"/>
<sequence length="231" mass="26643">MSSLFCNLCFSQPSGLVEYSFTKCLHIFCPTCLNTSENKGNSSKFLKQICLFCDLPNASYRKINKSQNFGEAISKINTLRILSQLQEKQLKSMVKLSNKYDDALPELRKKYLKTVEDIQLFKKICFIKVYSVRQVKKKIKKYKHEIDKFNNFLEKNVSRRRRSISSSGLRLSTSCVAEFSQNGSQLLQQISSEFNTTNTSYLFSTDQEKNDSLNISRQGCTLSKSLFDQTF</sequence>
<evidence type="ECO:0000256" key="2">
    <source>
        <dbReference type="ARBA" id="ARBA00022771"/>
    </source>
</evidence>
<dbReference type="AlphaFoldDB" id="A0A090LC91"/>
<proteinExistence type="predicted"/>
<keyword evidence="3" id="KW-0862">Zinc</keyword>
<dbReference type="SUPFAM" id="SSF57850">
    <property type="entry name" value="RING/U-box"/>
    <property type="match status" value="1"/>
</dbReference>
<evidence type="ECO:0000259" key="5">
    <source>
        <dbReference type="PROSITE" id="PS50089"/>
    </source>
</evidence>